<dbReference type="InterPro" id="IPR036388">
    <property type="entry name" value="WH-like_DNA-bd_sf"/>
</dbReference>
<dbReference type="InterPro" id="IPR001034">
    <property type="entry name" value="DeoR_HTH"/>
</dbReference>
<evidence type="ECO:0000256" key="1">
    <source>
        <dbReference type="ARBA" id="ARBA00023015"/>
    </source>
</evidence>
<dbReference type="InterPro" id="IPR013196">
    <property type="entry name" value="HTH_11"/>
</dbReference>
<dbReference type="Gene3D" id="1.10.10.10">
    <property type="entry name" value="Winged helix-like DNA-binding domain superfamily/Winged helix DNA-binding domain"/>
    <property type="match status" value="1"/>
</dbReference>
<dbReference type="OrthoDB" id="3171994at2"/>
<evidence type="ECO:0000313" key="6">
    <source>
        <dbReference type="Proteomes" id="UP000001937"/>
    </source>
</evidence>
<keyword evidence="1" id="KW-0805">Transcription regulation</keyword>
<feature type="region of interest" description="Disordered" evidence="3">
    <location>
        <begin position="198"/>
        <end position="234"/>
    </location>
</feature>
<dbReference type="GO" id="GO:0003700">
    <property type="term" value="F:DNA-binding transcription factor activity"/>
    <property type="evidence" value="ECO:0007669"/>
    <property type="project" value="InterPro"/>
</dbReference>
<proteinExistence type="predicted"/>
<dbReference type="InterPro" id="IPR036390">
    <property type="entry name" value="WH_DNA-bd_sf"/>
</dbReference>
<evidence type="ECO:0000256" key="2">
    <source>
        <dbReference type="ARBA" id="ARBA00023163"/>
    </source>
</evidence>
<feature type="region of interest" description="Disordered" evidence="3">
    <location>
        <begin position="367"/>
        <end position="388"/>
    </location>
</feature>
<evidence type="ECO:0000256" key="3">
    <source>
        <dbReference type="SAM" id="MobiDB-lite"/>
    </source>
</evidence>
<dbReference type="Pfam" id="PF13280">
    <property type="entry name" value="WYL"/>
    <property type="match status" value="1"/>
</dbReference>
<reference evidence="5 6" key="1">
    <citation type="journal article" date="2007" name="Genome Res.">
        <title>Genome characteristics of facultatively symbiotic Frankia sp. strains reflect host range and host plant biogeography.</title>
        <authorList>
            <person name="Normand P."/>
            <person name="Lapierre P."/>
            <person name="Tisa L.S."/>
            <person name="Gogarten J.P."/>
            <person name="Alloisio N."/>
            <person name="Bagnarol E."/>
            <person name="Bassi C.A."/>
            <person name="Berry A.M."/>
            <person name="Bickhart D.M."/>
            <person name="Choisne N."/>
            <person name="Couloux A."/>
            <person name="Cournoyer B."/>
            <person name="Cruveiller S."/>
            <person name="Daubin V."/>
            <person name="Demange N."/>
            <person name="Francino M.P."/>
            <person name="Goltsman E."/>
            <person name="Huang Y."/>
            <person name="Kopp O.R."/>
            <person name="Labarre L."/>
            <person name="Lapidus A."/>
            <person name="Lavire C."/>
            <person name="Marechal J."/>
            <person name="Martinez M."/>
            <person name="Mastronunzio J.E."/>
            <person name="Mullin B.C."/>
            <person name="Niemann J."/>
            <person name="Pujic P."/>
            <person name="Rawnsley T."/>
            <person name="Rouy Z."/>
            <person name="Schenowitz C."/>
            <person name="Sellstedt A."/>
            <person name="Tavares F."/>
            <person name="Tomkins J.P."/>
            <person name="Vallenet D."/>
            <person name="Valverde C."/>
            <person name="Wall L.G."/>
            <person name="Wang Y."/>
            <person name="Medigue C."/>
            <person name="Benson D.R."/>
        </authorList>
    </citation>
    <scope>NUCLEOTIDE SEQUENCE [LARGE SCALE GENOMIC DNA]</scope>
    <source>
        <strain evidence="6">DSM 45818 / CECT 9043 / CcI3</strain>
    </source>
</reference>
<dbReference type="SUPFAM" id="SSF46785">
    <property type="entry name" value="Winged helix' DNA-binding domain"/>
    <property type="match status" value="1"/>
</dbReference>
<dbReference type="PROSITE" id="PS51000">
    <property type="entry name" value="HTH_DEOR_2"/>
    <property type="match status" value="1"/>
</dbReference>
<dbReference type="InterPro" id="IPR057727">
    <property type="entry name" value="WCX_dom"/>
</dbReference>
<dbReference type="EMBL" id="CP000249">
    <property type="protein sequence ID" value="ABD09699.1"/>
    <property type="molecule type" value="Genomic_DNA"/>
</dbReference>
<dbReference type="eggNOG" id="COG2378">
    <property type="taxonomic scope" value="Bacteria"/>
</dbReference>
<dbReference type="PANTHER" id="PTHR34580:SF1">
    <property type="entry name" value="PROTEIN PAFC"/>
    <property type="match status" value="1"/>
</dbReference>
<feature type="domain" description="HTH deoR-type" evidence="4">
    <location>
        <begin position="2"/>
        <end position="57"/>
    </location>
</feature>
<protein>
    <submittedName>
        <fullName evidence="5">Transcriptional regulator</fullName>
    </submittedName>
</protein>
<dbReference type="Pfam" id="PF08279">
    <property type="entry name" value="HTH_11"/>
    <property type="match status" value="1"/>
</dbReference>
<dbReference type="RefSeq" id="WP_011434777.1">
    <property type="nucleotide sequence ID" value="NC_007777.1"/>
</dbReference>
<evidence type="ECO:0000259" key="4">
    <source>
        <dbReference type="PROSITE" id="PS51000"/>
    </source>
</evidence>
<name>Q2JG93_FRACC</name>
<organism evidence="5 6">
    <name type="scientific">Frankia casuarinae (strain DSM 45818 / CECT 9043 / HFP020203 / CcI3)</name>
    <dbReference type="NCBI Taxonomy" id="106370"/>
    <lineage>
        <taxon>Bacteria</taxon>
        <taxon>Bacillati</taxon>
        <taxon>Actinomycetota</taxon>
        <taxon>Actinomycetes</taxon>
        <taxon>Frankiales</taxon>
        <taxon>Frankiaceae</taxon>
        <taxon>Frankia</taxon>
    </lineage>
</organism>
<gene>
    <name evidence="5" type="ordered locus">Francci3_0312</name>
</gene>
<dbReference type="PhylomeDB" id="Q2JG93"/>
<dbReference type="PROSITE" id="PS52050">
    <property type="entry name" value="WYL"/>
    <property type="match status" value="1"/>
</dbReference>
<dbReference type="HOGENOM" id="CLU_041141_5_0_11"/>
<dbReference type="PANTHER" id="PTHR34580">
    <property type="match status" value="1"/>
</dbReference>
<dbReference type="Pfam" id="PF25583">
    <property type="entry name" value="WCX"/>
    <property type="match status" value="1"/>
</dbReference>
<dbReference type="InterPro" id="IPR051534">
    <property type="entry name" value="CBASS_pafABC_assoc_protein"/>
</dbReference>
<dbReference type="STRING" id="106370.Francci3_0312"/>
<dbReference type="InterPro" id="IPR026881">
    <property type="entry name" value="WYL_dom"/>
</dbReference>
<keyword evidence="6" id="KW-1185">Reference proteome</keyword>
<sequence length="388" mass="41805">MRASRLLSVLLLLQTRGRLTAREIADELEVSVRTVYRDLESLAEAGVPVLADRGATGGYRLLDGFRTRLTGLTSGEADSLFLAGMPAAAGELGLGTMLAAAELKLMAALPEQLRERAGRVRERFHLDAPGWFRATEDTPLLTEVAAAVWEQRRVRVTYRRWRAPREIIRHLEPLGVVLKGGTWYLVANVAHGTQGVGLAEDAGSTRDPDGTRAAGATESADGSGGTEPAGGPATLPRVYRVAKILSLETTTETFERPHSFDLGAYWAGWTARYESEVYRTRATVRLSPTGVTMAPFRLPPAVARAVRETASAPEEDGWVRAVVPIESVRHAERELLVLGPDLEVLHPPELREAVTRAVGALAALYGAPAPGNDGSRRPVAGNHNLPAP</sequence>
<dbReference type="Proteomes" id="UP000001937">
    <property type="component" value="Chromosome"/>
</dbReference>
<evidence type="ECO:0000313" key="5">
    <source>
        <dbReference type="EMBL" id="ABD09699.1"/>
    </source>
</evidence>
<dbReference type="AlphaFoldDB" id="Q2JG93"/>
<keyword evidence="2" id="KW-0804">Transcription</keyword>
<accession>Q2JG93</accession>
<dbReference type="KEGG" id="fra:Francci3_0312"/>